<dbReference type="SUPFAM" id="SSF140652">
    <property type="entry name" value="YozE-like"/>
    <property type="match status" value="1"/>
</dbReference>
<proteinExistence type="predicted"/>
<gene>
    <name evidence="1" type="ORF">ACFFU1_16595</name>
</gene>
<dbReference type="Proteomes" id="UP001589590">
    <property type="component" value="Unassembled WGS sequence"/>
</dbReference>
<sequence>MTLRQFITHCSSYNSPIGDLANDILDKKANIKGKSEKEILQYLEFETSMGGTEDVYKEFLTEYKKLNY</sequence>
<reference evidence="1 2" key="1">
    <citation type="submission" date="2024-09" db="EMBL/GenBank/DDBJ databases">
        <authorList>
            <person name="Sun Q."/>
            <person name="Mori K."/>
        </authorList>
    </citation>
    <scope>NUCLEOTIDE SEQUENCE [LARGE SCALE GENOMIC DNA]</scope>
    <source>
        <strain evidence="1 2">CECT 8300</strain>
    </source>
</reference>
<dbReference type="InterPro" id="IPR036806">
    <property type="entry name" value="YozE_SAM-like_sf"/>
</dbReference>
<dbReference type="Gene3D" id="1.10.150.260">
    <property type="entry name" value="YozE SAM-like"/>
    <property type="match status" value="1"/>
</dbReference>
<evidence type="ECO:0008006" key="3">
    <source>
        <dbReference type="Google" id="ProtNLM"/>
    </source>
</evidence>
<keyword evidence="2" id="KW-1185">Reference proteome</keyword>
<dbReference type="RefSeq" id="WP_290270569.1">
    <property type="nucleotide sequence ID" value="NZ_JAUFQP010000010.1"/>
</dbReference>
<accession>A0ABV5H3P3</accession>
<evidence type="ECO:0000313" key="1">
    <source>
        <dbReference type="EMBL" id="MFB9106529.1"/>
    </source>
</evidence>
<name>A0ABV5H3P3_9FLAO</name>
<comment type="caution">
    <text evidence="1">The sequence shown here is derived from an EMBL/GenBank/DDBJ whole genome shotgun (WGS) entry which is preliminary data.</text>
</comment>
<organism evidence="1 2">
    <name type="scientific">Algibacter miyuki</name>
    <dbReference type="NCBI Taxonomy" id="1306933"/>
    <lineage>
        <taxon>Bacteria</taxon>
        <taxon>Pseudomonadati</taxon>
        <taxon>Bacteroidota</taxon>
        <taxon>Flavobacteriia</taxon>
        <taxon>Flavobacteriales</taxon>
        <taxon>Flavobacteriaceae</taxon>
        <taxon>Algibacter</taxon>
    </lineage>
</organism>
<protein>
    <recommendedName>
        <fullName evidence="3">YozE SAM-like domain-containing protein</fullName>
    </recommendedName>
</protein>
<dbReference type="EMBL" id="JBHMFA010000017">
    <property type="protein sequence ID" value="MFB9106529.1"/>
    <property type="molecule type" value="Genomic_DNA"/>
</dbReference>
<evidence type="ECO:0000313" key="2">
    <source>
        <dbReference type="Proteomes" id="UP001589590"/>
    </source>
</evidence>